<dbReference type="Pfam" id="PF00905">
    <property type="entry name" value="Transpeptidase"/>
    <property type="match status" value="1"/>
</dbReference>
<dbReference type="PANTHER" id="PTHR30627:SF24">
    <property type="entry name" value="PENICILLIN-BINDING PROTEIN 4B"/>
    <property type="match status" value="1"/>
</dbReference>
<dbReference type="InterPro" id="IPR054120">
    <property type="entry name" value="PBPA_dimer"/>
</dbReference>
<dbReference type="Pfam" id="PF21922">
    <property type="entry name" value="PBP_dimer_2"/>
    <property type="match status" value="1"/>
</dbReference>
<reference evidence="3 4" key="1">
    <citation type="submission" date="2016-12" db="EMBL/GenBank/DDBJ databases">
        <title>Genomic comparison of strains in the 'Actinomyces naeslundii' group.</title>
        <authorList>
            <person name="Mughal S.R."/>
            <person name="Do T."/>
            <person name="Gilbert S.C."/>
            <person name="Witherden E.A."/>
            <person name="Didelot X."/>
            <person name="Beighton D."/>
        </authorList>
    </citation>
    <scope>NUCLEOTIDE SEQUENCE [LARGE SCALE GENOMIC DNA]</scope>
    <source>
        <strain evidence="3 4">S64C</strain>
    </source>
</reference>
<name>A0A1Q8I0Q9_9ACTO</name>
<dbReference type="SUPFAM" id="SSF56601">
    <property type="entry name" value="beta-lactamase/transpeptidase-like"/>
    <property type="match status" value="1"/>
</dbReference>
<sequence length="500" mass="51823">MNRQIRQVAFLVLVMFATLALSVTSVQGLARPSVWESWSANGALNSDPRNRRTVSRNFDTERGPILLAGGTTIASTQKSDDGQGSEDYQRVYANGPLYAPVTGYFSPAFASMTGMEKEGNSVLNGDDPSLFSSRIKTLITGDSQRGGAVELTIKPEIQQAAYDALAGREGAVVALDPKTGAILALVSTPSYDPSAFATRNGNAANEANATLSQDSSRPLDNRAIAGNRYPPGSTFKIITTAAALRTGKITPDQEVDAPDTITLPGTSHSLENYGGESCGGGRTSFSHAFAESCNTPFAQLAMNVGEKELSKEAKNWGFDSDLSIPLKVTPSTYPDNDSQAQTAMAGIGQASVQATPLMMAMVAATVANKGEQMTPYLVSRILDPDLNEVSATSTKVARTPIDSATATSLSSLMQEAVATGTGTSAKVTGVQVAGKTGTAETGTDSGPTTWFVGFAGTDINKPEIALAVVLDGNAETEDGATGGTVAGPVAAKVIDAAVNQ</sequence>
<dbReference type="Proteomes" id="UP000185736">
    <property type="component" value="Unassembled WGS sequence"/>
</dbReference>
<dbReference type="PANTHER" id="PTHR30627">
    <property type="entry name" value="PEPTIDOGLYCAN D,D-TRANSPEPTIDASE"/>
    <property type="match status" value="1"/>
</dbReference>
<dbReference type="InterPro" id="IPR001460">
    <property type="entry name" value="PCN-bd_Tpept"/>
</dbReference>
<dbReference type="InterPro" id="IPR012338">
    <property type="entry name" value="Beta-lactam/transpept-like"/>
</dbReference>
<dbReference type="GO" id="GO:0008658">
    <property type="term" value="F:penicillin binding"/>
    <property type="evidence" value="ECO:0007669"/>
    <property type="project" value="InterPro"/>
</dbReference>
<gene>
    <name evidence="3" type="ORF">BKH32_07430</name>
</gene>
<comment type="caution">
    <text evidence="3">The sequence shown here is derived from an EMBL/GenBank/DDBJ whole genome shotgun (WGS) entry which is preliminary data.</text>
</comment>
<feature type="domain" description="Penicillin binding protein A dimerisation" evidence="2">
    <location>
        <begin position="62"/>
        <end position="149"/>
    </location>
</feature>
<feature type="domain" description="Penicillin-binding protein transpeptidase" evidence="1">
    <location>
        <begin position="170"/>
        <end position="494"/>
    </location>
</feature>
<dbReference type="GO" id="GO:0005886">
    <property type="term" value="C:plasma membrane"/>
    <property type="evidence" value="ECO:0007669"/>
    <property type="project" value="TreeGrafter"/>
</dbReference>
<dbReference type="Gene3D" id="3.90.1310.10">
    <property type="entry name" value="Penicillin-binding protein 2a (Domain 2)"/>
    <property type="match status" value="1"/>
</dbReference>
<evidence type="ECO:0000313" key="3">
    <source>
        <dbReference type="EMBL" id="OLL14677.1"/>
    </source>
</evidence>
<dbReference type="RefSeq" id="WP_075249345.1">
    <property type="nucleotide sequence ID" value="NZ_MSGO01000032.1"/>
</dbReference>
<accession>A0A1Q8I0Q9</accession>
<dbReference type="AlphaFoldDB" id="A0A1Q8I0Q9"/>
<dbReference type="InterPro" id="IPR050515">
    <property type="entry name" value="Beta-lactam/transpept"/>
</dbReference>
<dbReference type="Gene3D" id="3.40.710.10">
    <property type="entry name" value="DD-peptidase/beta-lactamase superfamily"/>
    <property type="match status" value="1"/>
</dbReference>
<protein>
    <submittedName>
        <fullName evidence="3">Peptidase</fullName>
    </submittedName>
</protein>
<evidence type="ECO:0000259" key="2">
    <source>
        <dbReference type="Pfam" id="PF21922"/>
    </source>
</evidence>
<proteinExistence type="predicted"/>
<evidence type="ECO:0000313" key="4">
    <source>
        <dbReference type="Proteomes" id="UP000185736"/>
    </source>
</evidence>
<dbReference type="EMBL" id="MSGO01000032">
    <property type="protein sequence ID" value="OLL14677.1"/>
    <property type="molecule type" value="Genomic_DNA"/>
</dbReference>
<dbReference type="GO" id="GO:0071972">
    <property type="term" value="F:peptidoglycan L,D-transpeptidase activity"/>
    <property type="evidence" value="ECO:0007669"/>
    <property type="project" value="TreeGrafter"/>
</dbReference>
<dbReference type="GO" id="GO:0071555">
    <property type="term" value="P:cell wall organization"/>
    <property type="evidence" value="ECO:0007669"/>
    <property type="project" value="TreeGrafter"/>
</dbReference>
<organism evidence="3 4">
    <name type="scientific">Actinomyces oris</name>
    <dbReference type="NCBI Taxonomy" id="544580"/>
    <lineage>
        <taxon>Bacteria</taxon>
        <taxon>Bacillati</taxon>
        <taxon>Actinomycetota</taxon>
        <taxon>Actinomycetes</taxon>
        <taxon>Actinomycetales</taxon>
        <taxon>Actinomycetaceae</taxon>
        <taxon>Actinomyces</taxon>
    </lineage>
</organism>
<evidence type="ECO:0000259" key="1">
    <source>
        <dbReference type="Pfam" id="PF00905"/>
    </source>
</evidence>